<accession>A0A7T3RD25</accession>
<keyword evidence="3" id="KW-1185">Reference proteome</keyword>
<feature type="domain" description="LysM" evidence="1">
    <location>
        <begin position="90"/>
        <end position="134"/>
    </location>
</feature>
<dbReference type="Pfam" id="PF01476">
    <property type="entry name" value="LysM"/>
    <property type="match status" value="2"/>
</dbReference>
<dbReference type="PROSITE" id="PS51782">
    <property type="entry name" value="LYSM"/>
    <property type="match status" value="1"/>
</dbReference>
<dbReference type="Proteomes" id="UP000595224">
    <property type="component" value="Chromosome"/>
</dbReference>
<dbReference type="EMBL" id="CP064936">
    <property type="protein sequence ID" value="QQA00877.1"/>
    <property type="molecule type" value="Genomic_DNA"/>
</dbReference>
<dbReference type="Pfam" id="PF01551">
    <property type="entry name" value="Peptidase_M23"/>
    <property type="match status" value="1"/>
</dbReference>
<dbReference type="CDD" id="cd12797">
    <property type="entry name" value="M23_peptidase"/>
    <property type="match status" value="1"/>
</dbReference>
<protein>
    <submittedName>
        <fullName evidence="2">M23 family metallopeptidase</fullName>
    </submittedName>
</protein>
<dbReference type="PANTHER" id="PTHR21666">
    <property type="entry name" value="PEPTIDASE-RELATED"/>
    <property type="match status" value="1"/>
</dbReference>
<dbReference type="KEGG" id="tper:IWA51_11575"/>
<dbReference type="Gene3D" id="3.10.350.10">
    <property type="entry name" value="LysM domain"/>
    <property type="match status" value="2"/>
</dbReference>
<dbReference type="PANTHER" id="PTHR21666:SF270">
    <property type="entry name" value="MUREIN HYDROLASE ACTIVATOR ENVC"/>
    <property type="match status" value="1"/>
</dbReference>
<organism evidence="2 3">
    <name type="scientific">Treponema peruense</name>
    <dbReference type="NCBI Taxonomy" id="2787628"/>
    <lineage>
        <taxon>Bacteria</taxon>
        <taxon>Pseudomonadati</taxon>
        <taxon>Spirochaetota</taxon>
        <taxon>Spirochaetia</taxon>
        <taxon>Spirochaetales</taxon>
        <taxon>Treponemataceae</taxon>
        <taxon>Treponema</taxon>
    </lineage>
</organism>
<evidence type="ECO:0000313" key="3">
    <source>
        <dbReference type="Proteomes" id="UP000595224"/>
    </source>
</evidence>
<evidence type="ECO:0000259" key="1">
    <source>
        <dbReference type="PROSITE" id="PS51782"/>
    </source>
</evidence>
<dbReference type="InterPro" id="IPR036779">
    <property type="entry name" value="LysM_dom_sf"/>
</dbReference>
<proteinExistence type="predicted"/>
<sequence>MNYSRKVVLKAYGKFILTCTAAVLGIAAVTTAGILSALHFNTFKGQGGLETPGPVEELPADLTPELAQELLEDTEAPVPGHKNAGLLSYTSYRVKKGDMIGFIADEFGVTQDTIISVNNIHSSRLIQIGQYLKIPSEPGILYTVRNDGETPSTIAAKYKVNPERCASLNGLELNASLSAGRTLFVPDAELDWVTRQEINGDLFKKPLHSRYYFSSMYGWRSSPFDSTRRTFHSGIDMACARGTSIYAALDGTVSTTGWSDVYGNYVIIRHHSGYKTLYAHMSQILVTKGQHVSTATRIGRVGSTGMSTGPHLHFTVYKNGRTVNPANLWK</sequence>
<reference evidence="2" key="1">
    <citation type="submission" date="2020-11" db="EMBL/GenBank/DDBJ databases">
        <title>Treponema Peruensis nv. sp., first commensal Treponema isolated from human feces.</title>
        <authorList>
            <person name="Belkhou C."/>
            <person name="Raes J."/>
        </authorList>
    </citation>
    <scope>NUCLEOTIDE SEQUENCE [LARGE SCALE GENOMIC DNA]</scope>
    <source>
        <strain evidence="2">RCC2812</strain>
    </source>
</reference>
<dbReference type="Gene3D" id="2.70.70.10">
    <property type="entry name" value="Glucose Permease (Domain IIA)"/>
    <property type="match status" value="1"/>
</dbReference>
<gene>
    <name evidence="2" type="ORF">IWA51_11575</name>
</gene>
<dbReference type="InterPro" id="IPR016047">
    <property type="entry name" value="M23ase_b-sheet_dom"/>
</dbReference>
<dbReference type="InterPro" id="IPR011055">
    <property type="entry name" value="Dup_hybrid_motif"/>
</dbReference>
<name>A0A7T3RD25_9SPIR</name>
<dbReference type="SUPFAM" id="SSF51261">
    <property type="entry name" value="Duplicated hybrid motif"/>
    <property type="match status" value="1"/>
</dbReference>
<dbReference type="InterPro" id="IPR018392">
    <property type="entry name" value="LysM"/>
</dbReference>
<dbReference type="RefSeq" id="WP_198442538.1">
    <property type="nucleotide sequence ID" value="NZ_CBCSHE010000005.1"/>
</dbReference>
<dbReference type="SMART" id="SM00257">
    <property type="entry name" value="LysM"/>
    <property type="match status" value="2"/>
</dbReference>
<dbReference type="GO" id="GO:0004222">
    <property type="term" value="F:metalloendopeptidase activity"/>
    <property type="evidence" value="ECO:0007669"/>
    <property type="project" value="TreeGrafter"/>
</dbReference>
<evidence type="ECO:0000313" key="2">
    <source>
        <dbReference type="EMBL" id="QQA00877.1"/>
    </source>
</evidence>
<dbReference type="CDD" id="cd00118">
    <property type="entry name" value="LysM"/>
    <property type="match status" value="2"/>
</dbReference>
<dbReference type="InterPro" id="IPR050570">
    <property type="entry name" value="Cell_wall_metabolism_enzyme"/>
</dbReference>
<dbReference type="AlphaFoldDB" id="A0A7T3RD25"/>